<reference evidence="22" key="2">
    <citation type="submission" date="2025-08" db="UniProtKB">
        <authorList>
            <consortium name="Ensembl"/>
        </authorList>
    </citation>
    <scope>IDENTIFICATION</scope>
</reference>
<feature type="domain" description="USP" evidence="19">
    <location>
        <begin position="157"/>
        <end position="609"/>
    </location>
</feature>
<dbReference type="OMA" id="LCSVICH"/>
<evidence type="ECO:0000313" key="23">
    <source>
        <dbReference type="Proteomes" id="UP000265120"/>
    </source>
</evidence>
<dbReference type="PROSITE" id="PS51283">
    <property type="entry name" value="DUSP"/>
    <property type="match status" value="1"/>
</dbReference>
<keyword evidence="8" id="KW-0479">Metal-binding</keyword>
<keyword evidence="11 17" id="KW-0833">Ubl conjugation pathway</keyword>
<dbReference type="InterPro" id="IPR038765">
    <property type="entry name" value="Papain-like_cys_pep_sf"/>
</dbReference>
<dbReference type="InterPro" id="IPR001607">
    <property type="entry name" value="Znf_UBP"/>
</dbReference>
<keyword evidence="5" id="KW-0963">Cytoplasm</keyword>
<dbReference type="PROSITE" id="PS00972">
    <property type="entry name" value="USP_1"/>
    <property type="match status" value="1"/>
</dbReference>
<dbReference type="InterPro" id="IPR018200">
    <property type="entry name" value="USP_CS"/>
</dbReference>
<feature type="region of interest" description="Disordered" evidence="18">
    <location>
        <begin position="103"/>
        <end position="137"/>
    </location>
</feature>
<accession>A0A3P8X2W8</accession>
<dbReference type="InterPro" id="IPR028889">
    <property type="entry name" value="USP"/>
</dbReference>
<dbReference type="Pfam" id="PF00443">
    <property type="entry name" value="UCH"/>
    <property type="match status" value="1"/>
</dbReference>
<protein>
    <recommendedName>
        <fullName evidence="17">Ubiquitin carboxyl-terminal hydrolase</fullName>
        <ecNumber evidence="17">3.4.19.12</ecNumber>
    </recommendedName>
</protein>
<keyword evidence="13 17" id="KW-0788">Thiol protease</keyword>
<evidence type="ECO:0000256" key="6">
    <source>
        <dbReference type="ARBA" id="ARBA00022583"/>
    </source>
</evidence>
<dbReference type="GeneTree" id="ENSGT00940000157311"/>
<evidence type="ECO:0000256" key="15">
    <source>
        <dbReference type="ARBA" id="ARBA00023212"/>
    </source>
</evidence>
<evidence type="ECO:0000256" key="18">
    <source>
        <dbReference type="SAM" id="MobiDB-lite"/>
    </source>
</evidence>
<feature type="domain" description="DUSP" evidence="21">
    <location>
        <begin position="611"/>
        <end position="704"/>
    </location>
</feature>
<evidence type="ECO:0000256" key="9">
    <source>
        <dbReference type="ARBA" id="ARBA00022737"/>
    </source>
</evidence>
<comment type="similarity">
    <text evidence="4">Belongs to the peptidase C19 family. USP20/USP33 subfamily.</text>
</comment>
<dbReference type="SUPFAM" id="SSF57850">
    <property type="entry name" value="RING/U-box"/>
    <property type="match status" value="1"/>
</dbReference>
<evidence type="ECO:0000259" key="20">
    <source>
        <dbReference type="PROSITE" id="PS50271"/>
    </source>
</evidence>
<keyword evidence="12 17" id="KW-0378">Hydrolase</keyword>
<dbReference type="AlphaFoldDB" id="A0A3P8X2W8"/>
<dbReference type="InterPro" id="IPR050185">
    <property type="entry name" value="Ub_carboxyl-term_hydrolase"/>
</dbReference>
<evidence type="ECO:0000256" key="5">
    <source>
        <dbReference type="ARBA" id="ARBA00022490"/>
    </source>
</evidence>
<evidence type="ECO:0000256" key="3">
    <source>
        <dbReference type="ARBA" id="ARBA00004556"/>
    </source>
</evidence>
<dbReference type="GO" id="GO:0008270">
    <property type="term" value="F:zinc ion binding"/>
    <property type="evidence" value="ECO:0007669"/>
    <property type="project" value="UniProtKB-KW"/>
</dbReference>
<evidence type="ECO:0000256" key="4">
    <source>
        <dbReference type="ARBA" id="ARBA00008269"/>
    </source>
</evidence>
<evidence type="ECO:0000256" key="2">
    <source>
        <dbReference type="ARBA" id="ARBA00004300"/>
    </source>
</evidence>
<dbReference type="CDD" id="cd02674">
    <property type="entry name" value="Peptidase_C19R"/>
    <property type="match status" value="1"/>
</dbReference>
<reference evidence="22" key="3">
    <citation type="submission" date="2025-09" db="UniProtKB">
        <authorList>
            <consortium name="Ensembl"/>
        </authorList>
    </citation>
    <scope>IDENTIFICATION</scope>
</reference>
<dbReference type="GO" id="GO:0016579">
    <property type="term" value="P:protein deubiquitination"/>
    <property type="evidence" value="ECO:0007669"/>
    <property type="project" value="InterPro"/>
</dbReference>
<dbReference type="InterPro" id="IPR035927">
    <property type="entry name" value="DUSP-like_sf"/>
</dbReference>
<evidence type="ECO:0000256" key="14">
    <source>
        <dbReference type="ARBA" id="ARBA00022833"/>
    </source>
</evidence>
<evidence type="ECO:0000256" key="10">
    <source>
        <dbReference type="ARBA" id="ARBA00022771"/>
    </source>
</evidence>
<evidence type="ECO:0000256" key="16">
    <source>
        <dbReference type="PROSITE-ProRule" id="PRU00502"/>
    </source>
</evidence>
<feature type="compositionally biased region" description="Polar residues" evidence="18">
    <location>
        <begin position="306"/>
        <end position="320"/>
    </location>
</feature>
<comment type="subcellular location">
    <subcellularLocation>
        <location evidence="2">Cytoplasm</location>
        <location evidence="2">Cytoskeleton</location>
        <location evidence="2">Microtubule organizing center</location>
        <location evidence="2">Centrosome</location>
    </subcellularLocation>
    <subcellularLocation>
        <location evidence="3">Cytoplasm</location>
        <location evidence="3">Perinuclear region</location>
    </subcellularLocation>
</comment>
<keyword evidence="14" id="KW-0862">Zinc</keyword>
<dbReference type="FunFam" id="3.30.40.10:FF:000065">
    <property type="entry name" value="Ubiquitinyl hydrolase 1"/>
    <property type="match status" value="1"/>
</dbReference>
<keyword evidence="10 16" id="KW-0863">Zinc-finger</keyword>
<dbReference type="Gene3D" id="3.30.40.10">
    <property type="entry name" value="Zinc/RING finger domain, C3HC4 (zinc finger)"/>
    <property type="match status" value="1"/>
</dbReference>
<evidence type="ECO:0000256" key="12">
    <source>
        <dbReference type="ARBA" id="ARBA00022801"/>
    </source>
</evidence>
<dbReference type="Pfam" id="PF02148">
    <property type="entry name" value="zf-UBP"/>
    <property type="match status" value="1"/>
</dbReference>
<dbReference type="Gene3D" id="3.30.2230.10">
    <property type="entry name" value="DUSP-like"/>
    <property type="match status" value="1"/>
</dbReference>
<dbReference type="GO" id="GO:0048471">
    <property type="term" value="C:perinuclear region of cytoplasm"/>
    <property type="evidence" value="ECO:0007669"/>
    <property type="project" value="UniProtKB-SubCell"/>
</dbReference>
<dbReference type="GO" id="GO:0006897">
    <property type="term" value="P:endocytosis"/>
    <property type="evidence" value="ECO:0007669"/>
    <property type="project" value="UniProtKB-KW"/>
</dbReference>
<dbReference type="FunFam" id="3.30.2230.10:FF:000001">
    <property type="entry name" value="Ubiquitinyl hydrolase 1"/>
    <property type="match status" value="1"/>
</dbReference>
<dbReference type="SUPFAM" id="SSF143791">
    <property type="entry name" value="DUSP-like"/>
    <property type="match status" value="2"/>
</dbReference>
<dbReference type="SMART" id="SM00290">
    <property type="entry name" value="ZnF_UBP"/>
    <property type="match status" value="1"/>
</dbReference>
<keyword evidence="15" id="KW-0206">Cytoskeleton</keyword>
<feature type="region of interest" description="Disordered" evidence="18">
    <location>
        <begin position="777"/>
        <end position="796"/>
    </location>
</feature>
<dbReference type="PROSITE" id="PS00973">
    <property type="entry name" value="USP_2"/>
    <property type="match status" value="1"/>
</dbReference>
<keyword evidence="9" id="KW-0677">Repeat</keyword>
<dbReference type="InterPro" id="IPR006615">
    <property type="entry name" value="Pept_C19_DUSP"/>
</dbReference>
<evidence type="ECO:0000256" key="1">
    <source>
        <dbReference type="ARBA" id="ARBA00000707"/>
    </source>
</evidence>
<evidence type="ECO:0000256" key="11">
    <source>
        <dbReference type="ARBA" id="ARBA00022786"/>
    </source>
</evidence>
<dbReference type="PANTHER" id="PTHR21646:SF32">
    <property type="entry name" value="UBIQUITIN CARBOXYL-TERMINAL HYDROLASE 33"/>
    <property type="match status" value="1"/>
</dbReference>
<comment type="catalytic activity">
    <reaction evidence="1 17">
        <text>Thiol-dependent hydrolysis of ester, thioester, amide, peptide and isopeptide bonds formed by the C-terminal Gly of ubiquitin (a 76-residue protein attached to proteins as an intracellular targeting signal).</text>
        <dbReference type="EC" id="3.4.19.12"/>
    </reaction>
</comment>
<proteinExistence type="inferred from homology"/>
<evidence type="ECO:0000259" key="19">
    <source>
        <dbReference type="PROSITE" id="PS50235"/>
    </source>
</evidence>
<sequence>MPLVSSCDCPHLDCVGEITKEELIQKSHGQCQDCKVGGPNLWACLENGCAYVGCGESHTDHSTVHSQETRHNLTVNLTTLRVWCYACSKEVFLERKLGPNSLHTNNNKPLPSVQSTGQESIRAPGSPTSLRVSPNGGCEDLDMETEEEDELRSRGLTGLKNIGNTCYMNAALQALSNCPPLTQYFLECGALVRTDKKPALCKSYQKLVSDLWHKSRPSYVIPTNLFQGIKVINPMFRGYSQQDSQEFLRCLMDQLHEELKEPLLEPYDRSSSVTVDEAPEEDNHSQSDNDFQSCESCGSSERADNEVQSGNNHVNDTNTNEAEMLIPEQDEIQANREWQKEKNMINDLYRAGVHSVMSVTTFSPPKNKRQKKYRSVISDVFDGTIVSSVQCLTCDRVSVTLENFQDISLPIPGKEDLAKLHSSTHQTSIVKAGSCGEAYAAQGWIAFVMEYIKSWFWGPVVTLQDCLAAFFARDELKGDNMYSCEKCKKLRNGVKFCKMQSLPEILCIHLKRFRHELMFSTKIGTHVSFPLEGLDLQPFLAKDSCAQTTNYDLLSVICHHGTASSGHYIAYCRNDVNNLWYEFDDQSVTEVSESCVQNAGAYVLFYKKSNEDALKERRRVSGLFSMMEPSLLQFYISRQWLNKFKTFAEPGPISNDDFLCSHGGVPPSKASFINDMVVMLPQNVWDHLYSRYGGGPAVNHLYVCHTCQVDIEKLEKRRKSELDMFVRKKKSITVNKNGHLTLKQGADSGQISEETWNFLHSLYGGGPLVTVRPNVTHQETETSQSEEKIEVETRSV</sequence>
<name>A0A3P8X2W8_CYNSE</name>
<dbReference type="PROSITE" id="PS50271">
    <property type="entry name" value="ZF_UBP"/>
    <property type="match status" value="1"/>
</dbReference>
<dbReference type="InterPro" id="IPR013083">
    <property type="entry name" value="Znf_RING/FYVE/PHD"/>
</dbReference>
<dbReference type="Ensembl" id="ENSCSET00000033803.1">
    <property type="protein sequence ID" value="ENSCSEP00000033369.1"/>
    <property type="gene ID" value="ENSCSEG00000021410.1"/>
</dbReference>
<feature type="domain" description="UBP-type" evidence="20">
    <location>
        <begin position="7"/>
        <end position="110"/>
    </location>
</feature>
<evidence type="ECO:0000313" key="22">
    <source>
        <dbReference type="Ensembl" id="ENSCSEP00000033369.1"/>
    </source>
</evidence>
<feature type="compositionally biased region" description="Polar residues" evidence="18">
    <location>
        <begin position="288"/>
        <end position="299"/>
    </location>
</feature>
<dbReference type="EC" id="3.4.19.12" evidence="17"/>
<keyword evidence="6" id="KW-0254">Endocytosis</keyword>
<dbReference type="Gene3D" id="3.90.70.10">
    <property type="entry name" value="Cysteine proteinases"/>
    <property type="match status" value="1"/>
</dbReference>
<dbReference type="InterPro" id="IPR001394">
    <property type="entry name" value="Peptidase_C19_UCH"/>
</dbReference>
<dbReference type="Proteomes" id="UP000265120">
    <property type="component" value="Chromosome 20"/>
</dbReference>
<dbReference type="PANTHER" id="PTHR21646">
    <property type="entry name" value="UBIQUITIN CARBOXYL-TERMINAL HYDROLASE"/>
    <property type="match status" value="1"/>
</dbReference>
<evidence type="ECO:0000256" key="13">
    <source>
        <dbReference type="ARBA" id="ARBA00022807"/>
    </source>
</evidence>
<evidence type="ECO:0000256" key="17">
    <source>
        <dbReference type="RuleBase" id="RU366025"/>
    </source>
</evidence>
<dbReference type="Pfam" id="PF06337">
    <property type="entry name" value="DUSP"/>
    <property type="match status" value="1"/>
</dbReference>
<dbReference type="GO" id="GO:0006508">
    <property type="term" value="P:proteolysis"/>
    <property type="evidence" value="ECO:0007669"/>
    <property type="project" value="UniProtKB-KW"/>
</dbReference>
<dbReference type="SUPFAM" id="SSF54001">
    <property type="entry name" value="Cysteine proteinases"/>
    <property type="match status" value="1"/>
</dbReference>
<evidence type="ECO:0000259" key="21">
    <source>
        <dbReference type="PROSITE" id="PS51283"/>
    </source>
</evidence>
<dbReference type="GO" id="GO:0005813">
    <property type="term" value="C:centrosome"/>
    <property type="evidence" value="ECO:0007669"/>
    <property type="project" value="UniProtKB-SubCell"/>
</dbReference>
<dbReference type="GO" id="GO:0004843">
    <property type="term" value="F:cysteine-type deubiquitinase activity"/>
    <property type="evidence" value="ECO:0007669"/>
    <property type="project" value="UniProtKB-UniRule"/>
</dbReference>
<evidence type="ECO:0000256" key="7">
    <source>
        <dbReference type="ARBA" id="ARBA00022670"/>
    </source>
</evidence>
<reference evidence="22 23" key="1">
    <citation type="journal article" date="2014" name="Nat. Genet.">
        <title>Whole-genome sequence of a flatfish provides insights into ZW sex chromosome evolution and adaptation to a benthic lifestyle.</title>
        <authorList>
            <person name="Chen S."/>
            <person name="Zhang G."/>
            <person name="Shao C."/>
            <person name="Huang Q."/>
            <person name="Liu G."/>
            <person name="Zhang P."/>
            <person name="Song W."/>
            <person name="An N."/>
            <person name="Chalopin D."/>
            <person name="Volff J.N."/>
            <person name="Hong Y."/>
            <person name="Li Q."/>
            <person name="Sha Z."/>
            <person name="Zhou H."/>
            <person name="Xie M."/>
            <person name="Yu Q."/>
            <person name="Liu Y."/>
            <person name="Xiang H."/>
            <person name="Wang N."/>
            <person name="Wu K."/>
            <person name="Yang C."/>
            <person name="Zhou Q."/>
            <person name="Liao X."/>
            <person name="Yang L."/>
            <person name="Hu Q."/>
            <person name="Zhang J."/>
            <person name="Meng L."/>
            <person name="Jin L."/>
            <person name="Tian Y."/>
            <person name="Lian J."/>
            <person name="Yang J."/>
            <person name="Miao G."/>
            <person name="Liu S."/>
            <person name="Liang Z."/>
            <person name="Yan F."/>
            <person name="Li Y."/>
            <person name="Sun B."/>
            <person name="Zhang H."/>
            <person name="Zhang J."/>
            <person name="Zhu Y."/>
            <person name="Du M."/>
            <person name="Zhao Y."/>
            <person name="Schartl M."/>
            <person name="Tang Q."/>
            <person name="Wang J."/>
        </authorList>
    </citation>
    <scope>NUCLEOTIDE SEQUENCE</scope>
</reference>
<organism evidence="22 23">
    <name type="scientific">Cynoglossus semilaevis</name>
    <name type="common">Tongue sole</name>
    <dbReference type="NCBI Taxonomy" id="244447"/>
    <lineage>
        <taxon>Eukaryota</taxon>
        <taxon>Metazoa</taxon>
        <taxon>Chordata</taxon>
        <taxon>Craniata</taxon>
        <taxon>Vertebrata</taxon>
        <taxon>Euteleostomi</taxon>
        <taxon>Actinopterygii</taxon>
        <taxon>Neopterygii</taxon>
        <taxon>Teleostei</taxon>
        <taxon>Neoteleostei</taxon>
        <taxon>Acanthomorphata</taxon>
        <taxon>Carangaria</taxon>
        <taxon>Pleuronectiformes</taxon>
        <taxon>Pleuronectoidei</taxon>
        <taxon>Cynoglossidae</taxon>
        <taxon>Cynoglossinae</taxon>
        <taxon>Cynoglossus</taxon>
    </lineage>
</organism>
<keyword evidence="23" id="KW-1185">Reference proteome</keyword>
<evidence type="ECO:0000256" key="8">
    <source>
        <dbReference type="ARBA" id="ARBA00022723"/>
    </source>
</evidence>
<feature type="compositionally biased region" description="Basic and acidic residues" evidence="18">
    <location>
        <begin position="785"/>
        <end position="796"/>
    </location>
</feature>
<keyword evidence="7 17" id="KW-0645">Protease</keyword>
<feature type="region of interest" description="Disordered" evidence="18">
    <location>
        <begin position="262"/>
        <end position="320"/>
    </location>
</feature>
<dbReference type="SMART" id="SM00695">
    <property type="entry name" value="DUSP"/>
    <property type="match status" value="2"/>
</dbReference>
<feature type="compositionally biased region" description="Polar residues" evidence="18">
    <location>
        <begin position="103"/>
        <end position="119"/>
    </location>
</feature>
<dbReference type="PROSITE" id="PS50235">
    <property type="entry name" value="USP_3"/>
    <property type="match status" value="1"/>
</dbReference>